<comment type="caution">
    <text evidence="2">The sequence shown here is derived from an EMBL/GenBank/DDBJ whole genome shotgun (WGS) entry which is preliminary data.</text>
</comment>
<reference evidence="2 3" key="1">
    <citation type="submission" date="2024-09" db="EMBL/GenBank/DDBJ databases">
        <authorList>
            <consortium name="All-Russian atlas of soil microorganisms"/>
            <consortium name="as a basis for the search for new antimicrobial producers and enzymes with unique properties"/>
            <person name="Sokolova E.A."/>
            <person name="Voronina E.N."/>
        </authorList>
    </citation>
    <scope>NUCLEOTIDE SEQUENCE [LARGE SCALE GENOMIC DNA]</scope>
    <source>
        <strain evidence="2 3">AF-22b-331.1</strain>
    </source>
</reference>
<dbReference type="PANTHER" id="PTHR33993">
    <property type="entry name" value="GLYOXALASE-RELATED"/>
    <property type="match status" value="1"/>
</dbReference>
<gene>
    <name evidence="2" type="ORF">ACEU0G_001284</name>
</gene>
<feature type="domain" description="VOC" evidence="1">
    <location>
        <begin position="13"/>
        <end position="122"/>
    </location>
</feature>
<dbReference type="InterPro" id="IPR004360">
    <property type="entry name" value="Glyas_Fos-R_dOase_dom"/>
</dbReference>
<name>A0ABW7CSF4_9GAMM</name>
<dbReference type="RefSeq" id="WP_259205674.1">
    <property type="nucleotide sequence ID" value="NZ_JBHGCJ010000001.1"/>
</dbReference>
<dbReference type="CDD" id="cd07247">
    <property type="entry name" value="SgaA_N_like"/>
    <property type="match status" value="1"/>
</dbReference>
<dbReference type="Gene3D" id="3.10.180.10">
    <property type="entry name" value="2,3-Dihydroxybiphenyl 1,2-Dioxygenase, domain 1"/>
    <property type="match status" value="1"/>
</dbReference>
<proteinExistence type="predicted"/>
<dbReference type="InterPro" id="IPR029068">
    <property type="entry name" value="Glyas_Bleomycin-R_OHBP_Dase"/>
</dbReference>
<dbReference type="InterPro" id="IPR037523">
    <property type="entry name" value="VOC_core"/>
</dbReference>
<organism evidence="2 3">
    <name type="scientific">Stenotrophomonas nematodicola</name>
    <dbReference type="NCBI Taxonomy" id="2656746"/>
    <lineage>
        <taxon>Bacteria</taxon>
        <taxon>Pseudomonadati</taxon>
        <taxon>Pseudomonadota</taxon>
        <taxon>Gammaproteobacteria</taxon>
        <taxon>Lysobacterales</taxon>
        <taxon>Lysobacteraceae</taxon>
        <taxon>Stenotrophomonas</taxon>
    </lineage>
</organism>
<evidence type="ECO:0000259" key="1">
    <source>
        <dbReference type="PROSITE" id="PS51819"/>
    </source>
</evidence>
<dbReference type="Pfam" id="PF00903">
    <property type="entry name" value="Glyoxalase"/>
    <property type="match status" value="1"/>
</dbReference>
<evidence type="ECO:0000313" key="2">
    <source>
        <dbReference type="EMBL" id="MFG6107815.1"/>
    </source>
</evidence>
<evidence type="ECO:0000313" key="3">
    <source>
        <dbReference type="Proteomes" id="UP001605261"/>
    </source>
</evidence>
<keyword evidence="3" id="KW-1185">Reference proteome</keyword>
<dbReference type="Proteomes" id="UP001605261">
    <property type="component" value="Unassembled WGS sequence"/>
</dbReference>
<protein>
    <submittedName>
        <fullName evidence="2">VOC family protein</fullName>
    </submittedName>
</protein>
<dbReference type="PROSITE" id="PS51819">
    <property type="entry name" value="VOC"/>
    <property type="match status" value="1"/>
</dbReference>
<dbReference type="SUPFAM" id="SSF54593">
    <property type="entry name" value="Glyoxalase/Bleomycin resistance protein/Dihydroxybiphenyl dioxygenase"/>
    <property type="match status" value="1"/>
</dbReference>
<accession>A0ABW7CSF4</accession>
<dbReference type="EMBL" id="JBHGCJ010000001">
    <property type="protein sequence ID" value="MFG6107815.1"/>
    <property type="molecule type" value="Genomic_DNA"/>
</dbReference>
<sequence length="126" mass="13384">MSAAPAHPGRERRLDYVEFASTDPAASRAFFSAVFGWSFVDYGPDYTAFDDGRLQGGFFRGTPCTASAGAGLLVIYADDLAPMAEAVAAHGGRVVKPVFSFPGGSRFQFVEPGGNELAVWSERDPA</sequence>
<dbReference type="PANTHER" id="PTHR33993:SF1">
    <property type="entry name" value="GLYOXALASE FAMILY PROTEIN"/>
    <property type="match status" value="1"/>
</dbReference>
<dbReference type="InterPro" id="IPR052164">
    <property type="entry name" value="Anthracycline_SecMetBiosynth"/>
</dbReference>